<accession>A0A0F6H3A1</accession>
<dbReference type="EMBL" id="AHNQ02000059">
    <property type="protein sequence ID" value="EKO22662.1"/>
    <property type="molecule type" value="Genomic_DNA"/>
</dbReference>
<evidence type="ECO:0000313" key="1">
    <source>
        <dbReference type="EMBL" id="EKO22662.1"/>
    </source>
</evidence>
<organism evidence="1 2">
    <name type="scientific">Leptospira interrogans str. UI 12621</name>
    <dbReference type="NCBI Taxonomy" id="1049937"/>
    <lineage>
        <taxon>Bacteria</taxon>
        <taxon>Pseudomonadati</taxon>
        <taxon>Spirochaetota</taxon>
        <taxon>Spirochaetia</taxon>
        <taxon>Leptospirales</taxon>
        <taxon>Leptospiraceae</taxon>
        <taxon>Leptospira</taxon>
    </lineage>
</organism>
<proteinExistence type="predicted"/>
<gene>
    <name evidence="1" type="ORF">LEP1GSC104_0023</name>
</gene>
<dbReference type="AlphaFoldDB" id="A0A0F6H3A1"/>
<name>A0A0F6H3A1_LEPIR</name>
<sequence>MPVSIKIHNIKLNEVIYLKSDQTSKFWNQFGDVSCPKIDSKIVEDAVKDGIFQIKAKYFPKIRTIPFYYIVRKIQIQL</sequence>
<evidence type="ECO:0000313" key="2">
    <source>
        <dbReference type="Proteomes" id="UP000006324"/>
    </source>
</evidence>
<comment type="caution">
    <text evidence="1">The sequence shown here is derived from an EMBL/GenBank/DDBJ whole genome shotgun (WGS) entry which is preliminary data.</text>
</comment>
<dbReference type="Proteomes" id="UP000006324">
    <property type="component" value="Unassembled WGS sequence"/>
</dbReference>
<reference evidence="1 2" key="1">
    <citation type="submission" date="2012-09" db="EMBL/GenBank/DDBJ databases">
        <authorList>
            <person name="Harkins D.M."/>
            <person name="Durkin A.S."/>
            <person name="Brinkac L.M."/>
            <person name="Selengut J.D."/>
            <person name="Sanka R."/>
            <person name="DePew J."/>
            <person name="Purushe J."/>
            <person name="Chanthongthip A."/>
            <person name="Lattana O."/>
            <person name="Phetsouvanh R."/>
            <person name="Newton P.N."/>
            <person name="Vinetz J.M."/>
            <person name="Sutton G.G."/>
            <person name="Nelson W.C."/>
            <person name="Fouts D.E."/>
        </authorList>
    </citation>
    <scope>NUCLEOTIDE SEQUENCE [LARGE SCALE GENOMIC DNA]</scope>
    <source>
        <strain evidence="1 2">UI 12621</strain>
    </source>
</reference>
<protein>
    <submittedName>
        <fullName evidence="1">Uncharacterized protein</fullName>
    </submittedName>
</protein>